<dbReference type="Pfam" id="PF16026">
    <property type="entry name" value="MIEAP"/>
    <property type="match status" value="1"/>
</dbReference>
<evidence type="ECO:0000259" key="1">
    <source>
        <dbReference type="Pfam" id="PF16026"/>
    </source>
</evidence>
<organism evidence="2 3">
    <name type="scientific">Dreissena polymorpha</name>
    <name type="common">Zebra mussel</name>
    <name type="synonym">Mytilus polymorpha</name>
    <dbReference type="NCBI Taxonomy" id="45954"/>
    <lineage>
        <taxon>Eukaryota</taxon>
        <taxon>Metazoa</taxon>
        <taxon>Spiralia</taxon>
        <taxon>Lophotrochozoa</taxon>
        <taxon>Mollusca</taxon>
        <taxon>Bivalvia</taxon>
        <taxon>Autobranchia</taxon>
        <taxon>Heteroconchia</taxon>
        <taxon>Euheterodonta</taxon>
        <taxon>Imparidentia</taxon>
        <taxon>Neoheterodontei</taxon>
        <taxon>Myida</taxon>
        <taxon>Dreissenoidea</taxon>
        <taxon>Dreissenidae</taxon>
        <taxon>Dreissena</taxon>
    </lineage>
</organism>
<keyword evidence="3" id="KW-1185">Reference proteome</keyword>
<name>A0A9D4K8M5_DREPO</name>
<feature type="domain" description="Mitochondria-eating protein C-terminal" evidence="1">
    <location>
        <begin position="9"/>
        <end position="87"/>
    </location>
</feature>
<sequence length="89" mass="9879">MKEVASNYKIKGKPSQLDTYALEAAKLVWVMKVQQPPVELLWAEPGSRFTKETFTSYTKMGDIVDQCIWPAVLLHKGGPVMALGVVQGK</sequence>
<evidence type="ECO:0000313" key="3">
    <source>
        <dbReference type="Proteomes" id="UP000828390"/>
    </source>
</evidence>
<dbReference type="EMBL" id="JAIWYP010000004">
    <property type="protein sequence ID" value="KAH3834964.1"/>
    <property type="molecule type" value="Genomic_DNA"/>
</dbReference>
<proteinExistence type="predicted"/>
<dbReference type="Proteomes" id="UP000828390">
    <property type="component" value="Unassembled WGS sequence"/>
</dbReference>
<dbReference type="AlphaFoldDB" id="A0A9D4K8M5"/>
<reference evidence="2" key="1">
    <citation type="journal article" date="2019" name="bioRxiv">
        <title>The Genome of the Zebra Mussel, Dreissena polymorpha: A Resource for Invasive Species Research.</title>
        <authorList>
            <person name="McCartney M.A."/>
            <person name="Auch B."/>
            <person name="Kono T."/>
            <person name="Mallez S."/>
            <person name="Zhang Y."/>
            <person name="Obille A."/>
            <person name="Becker A."/>
            <person name="Abrahante J.E."/>
            <person name="Garbe J."/>
            <person name="Badalamenti J.P."/>
            <person name="Herman A."/>
            <person name="Mangelson H."/>
            <person name="Liachko I."/>
            <person name="Sullivan S."/>
            <person name="Sone E.D."/>
            <person name="Koren S."/>
            <person name="Silverstein K.A.T."/>
            <person name="Beckman K.B."/>
            <person name="Gohl D.M."/>
        </authorList>
    </citation>
    <scope>NUCLEOTIDE SEQUENCE</scope>
    <source>
        <strain evidence="2">Duluth1</strain>
        <tissue evidence="2">Whole animal</tissue>
    </source>
</reference>
<evidence type="ECO:0000313" key="2">
    <source>
        <dbReference type="EMBL" id="KAH3834964.1"/>
    </source>
</evidence>
<comment type="caution">
    <text evidence="2">The sequence shown here is derived from an EMBL/GenBank/DDBJ whole genome shotgun (WGS) entry which is preliminary data.</text>
</comment>
<accession>A0A9D4K8M5</accession>
<reference evidence="2" key="2">
    <citation type="submission" date="2020-11" db="EMBL/GenBank/DDBJ databases">
        <authorList>
            <person name="McCartney M.A."/>
            <person name="Auch B."/>
            <person name="Kono T."/>
            <person name="Mallez S."/>
            <person name="Becker A."/>
            <person name="Gohl D.M."/>
            <person name="Silverstein K.A.T."/>
            <person name="Koren S."/>
            <person name="Bechman K.B."/>
            <person name="Herman A."/>
            <person name="Abrahante J.E."/>
            <person name="Garbe J."/>
        </authorList>
    </citation>
    <scope>NUCLEOTIDE SEQUENCE</scope>
    <source>
        <strain evidence="2">Duluth1</strain>
        <tissue evidence="2">Whole animal</tissue>
    </source>
</reference>
<gene>
    <name evidence="2" type="ORF">DPMN_108297</name>
</gene>
<protein>
    <recommendedName>
        <fullName evidence="1">Mitochondria-eating protein C-terminal domain-containing protein</fullName>
    </recommendedName>
</protein>
<dbReference type="InterPro" id="IPR031981">
    <property type="entry name" value="MIEAP_C"/>
</dbReference>